<feature type="transmembrane region" description="Helical" evidence="2">
    <location>
        <begin position="849"/>
        <end position="869"/>
    </location>
</feature>
<dbReference type="SUPFAM" id="SSF56801">
    <property type="entry name" value="Acetyl-CoA synthetase-like"/>
    <property type="match status" value="1"/>
</dbReference>
<proteinExistence type="predicted"/>
<feature type="transmembrane region" description="Helical" evidence="2">
    <location>
        <begin position="680"/>
        <end position="701"/>
    </location>
</feature>
<keyword evidence="2" id="KW-1133">Transmembrane helix</keyword>
<feature type="domain" description="Carrier" evidence="4">
    <location>
        <begin position="515"/>
        <end position="555"/>
    </location>
</feature>
<feature type="region of interest" description="Disordered" evidence="1">
    <location>
        <begin position="590"/>
        <end position="614"/>
    </location>
</feature>
<gene>
    <name evidence="6" type="ORF">GCM10009749_05790</name>
</gene>
<evidence type="ECO:0000259" key="5">
    <source>
        <dbReference type="Pfam" id="PF01757"/>
    </source>
</evidence>
<keyword evidence="7" id="KW-1185">Reference proteome</keyword>
<feature type="transmembrane region" description="Helical" evidence="2">
    <location>
        <begin position="754"/>
        <end position="775"/>
    </location>
</feature>
<feature type="region of interest" description="Disordered" evidence="1">
    <location>
        <begin position="324"/>
        <end position="347"/>
    </location>
</feature>
<evidence type="ECO:0000259" key="3">
    <source>
        <dbReference type="Pfam" id="PF00501"/>
    </source>
</evidence>
<dbReference type="SUPFAM" id="SSF47336">
    <property type="entry name" value="ACP-like"/>
    <property type="match status" value="1"/>
</dbReference>
<dbReference type="InterPro" id="IPR036736">
    <property type="entry name" value="ACP-like_sf"/>
</dbReference>
<dbReference type="RefSeq" id="WP_344293187.1">
    <property type="nucleotide sequence ID" value="NZ_BAAANJ010000001.1"/>
</dbReference>
<keyword evidence="2" id="KW-0812">Transmembrane</keyword>
<dbReference type="InterPro" id="IPR002656">
    <property type="entry name" value="Acyl_transf_3_dom"/>
</dbReference>
<evidence type="ECO:0000313" key="6">
    <source>
        <dbReference type="EMBL" id="GAA1800666.1"/>
    </source>
</evidence>
<dbReference type="Pfam" id="PF00501">
    <property type="entry name" value="AMP-binding"/>
    <property type="match status" value="1"/>
</dbReference>
<dbReference type="InterPro" id="IPR009081">
    <property type="entry name" value="PP-bd_ACP"/>
</dbReference>
<evidence type="ECO:0000313" key="7">
    <source>
        <dbReference type="Proteomes" id="UP001500002"/>
    </source>
</evidence>
<dbReference type="Pfam" id="PF00550">
    <property type="entry name" value="PP-binding"/>
    <property type="match status" value="1"/>
</dbReference>
<evidence type="ECO:0000256" key="2">
    <source>
        <dbReference type="SAM" id="Phobius"/>
    </source>
</evidence>
<evidence type="ECO:0000259" key="4">
    <source>
        <dbReference type="Pfam" id="PF00550"/>
    </source>
</evidence>
<dbReference type="Pfam" id="PF01757">
    <property type="entry name" value="Acyl_transf_3"/>
    <property type="match status" value="1"/>
</dbReference>
<dbReference type="PANTHER" id="PTHR45527">
    <property type="entry name" value="NONRIBOSOMAL PEPTIDE SYNTHETASE"/>
    <property type="match status" value="1"/>
</dbReference>
<dbReference type="Gene3D" id="1.10.1200.10">
    <property type="entry name" value="ACP-like"/>
    <property type="match status" value="1"/>
</dbReference>
<feature type="transmembrane region" description="Helical" evidence="2">
    <location>
        <begin position="881"/>
        <end position="903"/>
    </location>
</feature>
<dbReference type="Gene3D" id="3.40.50.12780">
    <property type="entry name" value="N-terminal domain of ligase-like"/>
    <property type="match status" value="1"/>
</dbReference>
<keyword evidence="2" id="KW-0472">Membrane</keyword>
<organism evidence="6 7">
    <name type="scientific">Agromyces neolithicus</name>
    <dbReference type="NCBI Taxonomy" id="269420"/>
    <lineage>
        <taxon>Bacteria</taxon>
        <taxon>Bacillati</taxon>
        <taxon>Actinomycetota</taxon>
        <taxon>Actinomycetes</taxon>
        <taxon>Micrococcales</taxon>
        <taxon>Microbacteriaceae</taxon>
        <taxon>Agromyces</taxon>
    </lineage>
</organism>
<feature type="transmembrane region" description="Helical" evidence="2">
    <location>
        <begin position="721"/>
        <end position="742"/>
    </location>
</feature>
<sequence>MAIRSELAGLALARGRMQDVALLTDDGELTFGGLRDRIDARRLELGVTRRLVMIEGANALEPIVTYLAALEAGHPMLFVDGDPQRSAHRDALVARFDPDVIASPATGAWQLDERRVGSRHTLHPELAMLASTSGSTGSPKLVRLSHENLLSNAVAIGDYLNLGTADRAITTLPLHYCYGLSVVNSHLAAGASLRLTERSVVDDRFWNEFAEAGATSFAGVPYTFEMLEAAGFAERDLPTLRYITQAGGRLDPERTRRFARLGRDRGFDFVVMYGQTEATARMAYLPPALAESAAGSIGIPIPGGRFRIDAPAPAAPAALDRRVTRNGRPRPTAAAIRGDSPHRGDAPAGEAVGELVYEGPNVMMGYAEEPADFAMGRTITELRTGDLARRRDDGMYEIVGRNNRFAKIFGLRIDLDRVERLFADEGLAVRAVSADEQLLLFVLADRYVHRVHARAGSLFGLPLHSIRVHAIAEFPRTSNGKPDNAALVRHAELLAHAASDPADSGGADTTPETARSLFAELLGRPDASHDDSFAGLGGDSLSYVEVSLRLEQLLGALPRQWPTMSVTDLAGLAAERAAATAAAAPIPKVSAPTGRGRVASGSVADSADSGRRRRRMPRLETPAVLRAIAIVLVVGTHSDLFVVTGGAHLLLAVAGYNLARFQLADVPGRNRVTGLLKSTAQVVVPAALWIGAVGLITGGYAASTALFANNFVGGARWDDQWQFWFLEAIVWAMLALAAVFAVPQVDRLERRHPWAFALGVLALAAAARVLLLGGIRAEGTERYAIETAVWCIALGWVVARAATDRQRIVATVLTLVTVPGFFGDPAREAVVVVGVLLLIWVPRIPVARLLVPVIGALAGASMFIYLTHWQVYPPFEDELPLVGTVLSVAVGVLVWKGYTFVVARGGGWLRRRRRPAGTRVLPGSG</sequence>
<dbReference type="InterPro" id="IPR042099">
    <property type="entry name" value="ANL_N_sf"/>
</dbReference>
<evidence type="ECO:0000256" key="1">
    <source>
        <dbReference type="SAM" id="MobiDB-lite"/>
    </source>
</evidence>
<dbReference type="PANTHER" id="PTHR45527:SF1">
    <property type="entry name" value="FATTY ACID SYNTHASE"/>
    <property type="match status" value="1"/>
</dbReference>
<accession>A0ABP4Y7C6</accession>
<dbReference type="Proteomes" id="UP001500002">
    <property type="component" value="Unassembled WGS sequence"/>
</dbReference>
<feature type="compositionally biased region" description="Low complexity" evidence="1">
    <location>
        <begin position="590"/>
        <end position="607"/>
    </location>
</feature>
<dbReference type="EMBL" id="BAAANJ010000001">
    <property type="protein sequence ID" value="GAA1800666.1"/>
    <property type="molecule type" value="Genomic_DNA"/>
</dbReference>
<feature type="domain" description="AMP-dependent synthetase/ligase" evidence="3">
    <location>
        <begin position="122"/>
        <end position="308"/>
    </location>
</feature>
<reference evidence="7" key="1">
    <citation type="journal article" date="2019" name="Int. J. Syst. Evol. Microbiol.">
        <title>The Global Catalogue of Microorganisms (GCM) 10K type strain sequencing project: providing services to taxonomists for standard genome sequencing and annotation.</title>
        <authorList>
            <consortium name="The Broad Institute Genomics Platform"/>
            <consortium name="The Broad Institute Genome Sequencing Center for Infectious Disease"/>
            <person name="Wu L."/>
            <person name="Ma J."/>
        </authorList>
    </citation>
    <scope>NUCLEOTIDE SEQUENCE [LARGE SCALE GENOMIC DNA]</scope>
    <source>
        <strain evidence="7">JCM 14322</strain>
    </source>
</reference>
<name>A0ABP4Y7C6_9MICO</name>
<comment type="caution">
    <text evidence="6">The sequence shown here is derived from an EMBL/GenBank/DDBJ whole genome shotgun (WGS) entry which is preliminary data.</text>
</comment>
<dbReference type="InterPro" id="IPR000873">
    <property type="entry name" value="AMP-dep_synth/lig_dom"/>
</dbReference>
<protein>
    <submittedName>
        <fullName evidence="6">AMP-binding protein</fullName>
    </submittedName>
</protein>
<feature type="domain" description="Acyltransferase 3" evidence="5">
    <location>
        <begin position="624"/>
        <end position="891"/>
    </location>
</feature>